<protein>
    <submittedName>
        <fullName evidence="1">Uncharacterized protein</fullName>
    </submittedName>
</protein>
<gene>
    <name evidence="1" type="ORF">Pan216_57520</name>
</gene>
<reference evidence="1 2" key="1">
    <citation type="submission" date="2019-02" db="EMBL/GenBank/DDBJ databases">
        <title>Deep-cultivation of Planctomycetes and their phenomic and genomic characterization uncovers novel biology.</title>
        <authorList>
            <person name="Wiegand S."/>
            <person name="Jogler M."/>
            <person name="Boedeker C."/>
            <person name="Pinto D."/>
            <person name="Vollmers J."/>
            <person name="Rivas-Marin E."/>
            <person name="Kohn T."/>
            <person name="Peeters S.H."/>
            <person name="Heuer A."/>
            <person name="Rast P."/>
            <person name="Oberbeckmann S."/>
            <person name="Bunk B."/>
            <person name="Jeske O."/>
            <person name="Meyerdierks A."/>
            <person name="Storesund J.E."/>
            <person name="Kallscheuer N."/>
            <person name="Luecker S."/>
            <person name="Lage O.M."/>
            <person name="Pohl T."/>
            <person name="Merkel B.J."/>
            <person name="Hornburger P."/>
            <person name="Mueller R.-W."/>
            <person name="Bruemmer F."/>
            <person name="Labrenz M."/>
            <person name="Spormann A.M."/>
            <person name="Op den Camp H."/>
            <person name="Overmann J."/>
            <person name="Amann R."/>
            <person name="Jetten M.S.M."/>
            <person name="Mascher T."/>
            <person name="Medema M.H."/>
            <person name="Devos D.P."/>
            <person name="Kaster A.-K."/>
            <person name="Ovreas L."/>
            <person name="Rohde M."/>
            <person name="Galperin M.Y."/>
            <person name="Jogler C."/>
        </authorList>
    </citation>
    <scope>NUCLEOTIDE SEQUENCE [LARGE SCALE GENOMIC DNA]</scope>
    <source>
        <strain evidence="1 2">Pan216</strain>
    </source>
</reference>
<name>A0A518BD24_9BACT</name>
<organism evidence="1 2">
    <name type="scientific">Kolteria novifilia</name>
    <dbReference type="NCBI Taxonomy" id="2527975"/>
    <lineage>
        <taxon>Bacteria</taxon>
        <taxon>Pseudomonadati</taxon>
        <taxon>Planctomycetota</taxon>
        <taxon>Planctomycetia</taxon>
        <taxon>Kolteriales</taxon>
        <taxon>Kolteriaceae</taxon>
        <taxon>Kolteria</taxon>
    </lineage>
</organism>
<evidence type="ECO:0000313" key="2">
    <source>
        <dbReference type="Proteomes" id="UP000317093"/>
    </source>
</evidence>
<accession>A0A518BD24</accession>
<dbReference type="AlphaFoldDB" id="A0A518BD24"/>
<keyword evidence="2" id="KW-1185">Reference proteome</keyword>
<sequence>MVEYRVATPPIPDSWPLGQTGTHDAYYLRS</sequence>
<dbReference type="Proteomes" id="UP000317093">
    <property type="component" value="Chromosome"/>
</dbReference>
<dbReference type="KEGG" id="knv:Pan216_57520"/>
<proteinExistence type="predicted"/>
<dbReference type="EMBL" id="CP036279">
    <property type="protein sequence ID" value="QDU64859.1"/>
    <property type="molecule type" value="Genomic_DNA"/>
</dbReference>
<evidence type="ECO:0000313" key="1">
    <source>
        <dbReference type="EMBL" id="QDU64859.1"/>
    </source>
</evidence>